<dbReference type="Gene3D" id="1.10.510.10">
    <property type="entry name" value="Transferase(Phosphotransferase) domain 1"/>
    <property type="match status" value="1"/>
</dbReference>
<evidence type="ECO:0000256" key="2">
    <source>
        <dbReference type="ARBA" id="ARBA00022840"/>
    </source>
</evidence>
<dbReference type="InterPro" id="IPR001245">
    <property type="entry name" value="Ser-Thr/Tyr_kinase_cat_dom"/>
</dbReference>
<dbReference type="PANTHER" id="PTHR27001:SF20">
    <property type="entry name" value="PROTEIN KINASE SUPERFAMILY PROTEIN"/>
    <property type="match status" value="1"/>
</dbReference>
<dbReference type="GO" id="GO:0005886">
    <property type="term" value="C:plasma membrane"/>
    <property type="evidence" value="ECO:0007669"/>
    <property type="project" value="TreeGrafter"/>
</dbReference>
<dbReference type="EMBL" id="JBBNAE010000005">
    <property type="protein sequence ID" value="KAK9122946.1"/>
    <property type="molecule type" value="Genomic_DNA"/>
</dbReference>
<proteinExistence type="predicted"/>
<evidence type="ECO:0000259" key="3">
    <source>
        <dbReference type="PROSITE" id="PS50011"/>
    </source>
</evidence>
<dbReference type="Proteomes" id="UP001417504">
    <property type="component" value="Unassembled WGS sequence"/>
</dbReference>
<dbReference type="InterPro" id="IPR011009">
    <property type="entry name" value="Kinase-like_dom_sf"/>
</dbReference>
<dbReference type="PROSITE" id="PS50011">
    <property type="entry name" value="PROTEIN_KINASE_DOM"/>
    <property type="match status" value="1"/>
</dbReference>
<reference evidence="4 5" key="1">
    <citation type="submission" date="2024-01" db="EMBL/GenBank/DDBJ databases">
        <title>Genome assemblies of Stephania.</title>
        <authorList>
            <person name="Yang L."/>
        </authorList>
    </citation>
    <scope>NUCLEOTIDE SEQUENCE [LARGE SCALE GENOMIC DNA]</scope>
    <source>
        <strain evidence="4">QJT</strain>
        <tissue evidence="4">Leaf</tissue>
    </source>
</reference>
<evidence type="ECO:0000313" key="5">
    <source>
        <dbReference type="Proteomes" id="UP001417504"/>
    </source>
</evidence>
<keyword evidence="1" id="KW-0547">Nucleotide-binding</keyword>
<organism evidence="4 5">
    <name type="scientific">Stephania japonica</name>
    <dbReference type="NCBI Taxonomy" id="461633"/>
    <lineage>
        <taxon>Eukaryota</taxon>
        <taxon>Viridiplantae</taxon>
        <taxon>Streptophyta</taxon>
        <taxon>Embryophyta</taxon>
        <taxon>Tracheophyta</taxon>
        <taxon>Spermatophyta</taxon>
        <taxon>Magnoliopsida</taxon>
        <taxon>Ranunculales</taxon>
        <taxon>Menispermaceae</taxon>
        <taxon>Menispermoideae</taxon>
        <taxon>Cissampelideae</taxon>
        <taxon>Stephania</taxon>
    </lineage>
</organism>
<keyword evidence="5" id="KW-1185">Reference proteome</keyword>
<dbReference type="InterPro" id="IPR000719">
    <property type="entry name" value="Prot_kinase_dom"/>
</dbReference>
<protein>
    <recommendedName>
        <fullName evidence="3">Protein kinase domain-containing protein</fullName>
    </recommendedName>
</protein>
<dbReference type="GO" id="GO:0005524">
    <property type="term" value="F:ATP binding"/>
    <property type="evidence" value="ECO:0007669"/>
    <property type="project" value="UniProtKB-KW"/>
</dbReference>
<dbReference type="PANTHER" id="PTHR27001">
    <property type="entry name" value="OS01G0253100 PROTEIN"/>
    <property type="match status" value="1"/>
</dbReference>
<evidence type="ECO:0000256" key="1">
    <source>
        <dbReference type="ARBA" id="ARBA00022741"/>
    </source>
</evidence>
<dbReference type="Pfam" id="PF07714">
    <property type="entry name" value="PK_Tyr_Ser-Thr"/>
    <property type="match status" value="1"/>
</dbReference>
<sequence length="302" mass="34223">MERLICCANSSAFRRDRGPLPFLRHFSNEDIKKATGGFGRIVSKNSLGSVYKAHFQDGYVAIVKEVNAFHQEKDAFYGYVDVLGRLHHRHIVSLKGFSAGPERFLVFEYAENGSLKDYLRDPLKSPLNWRTRLQIAVGVASALEYLYFFCEPPIYHVPITSSNILLDENFVPKLSEISLLGSIESHSPLPHDSHSRDYINRELRNPIFQLGLLILELITGQSPGKEGTDLVQWIQGSSNTLVVHKMIDPDLGNNYDSKELKDLLTLAKLCTKRGAKPTFSIQQILRYLQMKVEPLMPVVPHM</sequence>
<name>A0AAP0IW89_9MAGN</name>
<dbReference type="AlphaFoldDB" id="A0AAP0IW89"/>
<accession>A0AAP0IW89</accession>
<dbReference type="GO" id="GO:0004672">
    <property type="term" value="F:protein kinase activity"/>
    <property type="evidence" value="ECO:0007669"/>
    <property type="project" value="InterPro"/>
</dbReference>
<comment type="caution">
    <text evidence="4">The sequence shown here is derived from an EMBL/GenBank/DDBJ whole genome shotgun (WGS) entry which is preliminary data.</text>
</comment>
<evidence type="ECO:0000313" key="4">
    <source>
        <dbReference type="EMBL" id="KAK9122946.1"/>
    </source>
</evidence>
<gene>
    <name evidence="4" type="ORF">Sjap_012548</name>
</gene>
<dbReference type="SUPFAM" id="SSF56112">
    <property type="entry name" value="Protein kinase-like (PK-like)"/>
    <property type="match status" value="1"/>
</dbReference>
<dbReference type="FunFam" id="3.30.200.20:FF:000521">
    <property type="entry name" value="Protein kinase superfamily protein"/>
    <property type="match status" value="1"/>
</dbReference>
<feature type="domain" description="Protein kinase" evidence="3">
    <location>
        <begin position="36"/>
        <end position="296"/>
    </location>
</feature>
<keyword evidence="2" id="KW-0067">ATP-binding</keyword>
<dbReference type="Gene3D" id="3.30.200.20">
    <property type="entry name" value="Phosphorylase Kinase, domain 1"/>
    <property type="match status" value="1"/>
</dbReference>